<reference evidence="1 2" key="1">
    <citation type="submission" date="2015-09" db="EMBL/GenBank/DDBJ databases">
        <authorList>
            <person name="Xu Y."/>
            <person name="Nagy A."/>
            <person name="Liu N.T."/>
            <person name="Nou X."/>
        </authorList>
    </citation>
    <scope>NUCLEOTIDE SEQUENCE [LARGE SCALE GENOMIC DNA]</scope>
    <source>
        <strain evidence="1 2">FC1138</strain>
    </source>
</reference>
<protein>
    <submittedName>
        <fullName evidence="1">Dinucleotide-utilizing protein</fullName>
    </submittedName>
</protein>
<dbReference type="RefSeq" id="WP_192840356.1">
    <property type="nucleotide sequence ID" value="NZ_CP012606.1"/>
</dbReference>
<dbReference type="EMBL" id="CP012606">
    <property type="protein sequence ID" value="ANH76885.1"/>
    <property type="molecule type" value="Genomic_DNA"/>
</dbReference>
<gene>
    <name evidence="1" type="ORF">ACS15_5367</name>
</gene>
<sequence length="112" mass="12591">MIIDQLERSGVPFMDVGMGLFNKSGSIGGLLRTVLSLSSNREQARGRISFAVDNAENEYDRNIQIAELNALNACFAVIAWKKHRRFYFDLGKERFTSYSVTSSLHVKSDIAE</sequence>
<dbReference type="Proteomes" id="UP000077927">
    <property type="component" value="Chromosome 2"/>
</dbReference>
<organism evidence="1 2">
    <name type="scientific">Ralstonia insidiosa</name>
    <dbReference type="NCBI Taxonomy" id="190721"/>
    <lineage>
        <taxon>Bacteria</taxon>
        <taxon>Pseudomonadati</taxon>
        <taxon>Pseudomonadota</taxon>
        <taxon>Betaproteobacteria</taxon>
        <taxon>Burkholderiales</taxon>
        <taxon>Burkholderiaceae</taxon>
        <taxon>Ralstonia</taxon>
    </lineage>
</organism>
<dbReference type="AlphaFoldDB" id="A0AAC9BPN6"/>
<evidence type="ECO:0000313" key="2">
    <source>
        <dbReference type="Proteomes" id="UP000077927"/>
    </source>
</evidence>
<evidence type="ECO:0000313" key="1">
    <source>
        <dbReference type="EMBL" id="ANH76885.1"/>
    </source>
</evidence>
<name>A0AAC9BPN6_9RALS</name>
<proteinExistence type="predicted"/>
<accession>A0AAC9BPN6</accession>
<dbReference type="KEGG" id="rin:ACS15_5367"/>